<evidence type="ECO:0000256" key="5">
    <source>
        <dbReference type="ARBA" id="ARBA00022763"/>
    </source>
</evidence>
<dbReference type="Gene3D" id="3.40.10.10">
    <property type="entry name" value="DNA Methylphosphotriester Repair Domain"/>
    <property type="match status" value="1"/>
</dbReference>
<evidence type="ECO:0000313" key="14">
    <source>
        <dbReference type="EMBL" id="QAV19095.1"/>
    </source>
</evidence>
<keyword evidence="2" id="KW-0489">Methyltransferase</keyword>
<dbReference type="GO" id="GO:0008168">
    <property type="term" value="F:methyltransferase activity"/>
    <property type="evidence" value="ECO:0007669"/>
    <property type="project" value="UniProtKB-KW"/>
</dbReference>
<dbReference type="Pfam" id="PF12833">
    <property type="entry name" value="HTH_18"/>
    <property type="match status" value="1"/>
</dbReference>
<keyword evidence="7" id="KW-0805">Transcription regulation</keyword>
<evidence type="ECO:0000256" key="4">
    <source>
        <dbReference type="ARBA" id="ARBA00022723"/>
    </source>
</evidence>
<keyword evidence="8" id="KW-0238">DNA-binding</keyword>
<dbReference type="SMART" id="SM00342">
    <property type="entry name" value="HTH_ARAC"/>
    <property type="match status" value="1"/>
</dbReference>
<keyword evidence="9" id="KW-0010">Activator</keyword>
<dbReference type="KEGG" id="pchi:PC41400_15975"/>
<dbReference type="EMBL" id="JAMDMJ010000029">
    <property type="protein sequence ID" value="MCY9598281.1"/>
    <property type="molecule type" value="Genomic_DNA"/>
</dbReference>
<evidence type="ECO:0000259" key="12">
    <source>
        <dbReference type="PROSITE" id="PS01124"/>
    </source>
</evidence>
<dbReference type="Proteomes" id="UP001527202">
    <property type="component" value="Unassembled WGS sequence"/>
</dbReference>
<protein>
    <submittedName>
        <fullName evidence="14">AraC family transcriptional regulator</fullName>
    </submittedName>
    <submittedName>
        <fullName evidence="13">Bifunctional transcriptional activator/DNA repair enzyme AdaA</fullName>
    </submittedName>
</protein>
<evidence type="ECO:0000256" key="6">
    <source>
        <dbReference type="ARBA" id="ARBA00022833"/>
    </source>
</evidence>
<keyword evidence="11" id="KW-0234">DNA repair</keyword>
<dbReference type="OrthoDB" id="9802228at2"/>
<dbReference type="InterPro" id="IPR018062">
    <property type="entry name" value="HTH_AraC-typ_CS"/>
</dbReference>
<evidence type="ECO:0000313" key="13">
    <source>
        <dbReference type="EMBL" id="MCY9598281.1"/>
    </source>
</evidence>
<dbReference type="InterPro" id="IPR009057">
    <property type="entry name" value="Homeodomain-like_sf"/>
</dbReference>
<accession>A0A410WXE2</accession>
<dbReference type="InterPro" id="IPR035451">
    <property type="entry name" value="Ada-like_dom_sf"/>
</dbReference>
<name>A0A410WXE2_9BACL</name>
<evidence type="ECO:0000256" key="9">
    <source>
        <dbReference type="ARBA" id="ARBA00023159"/>
    </source>
</evidence>
<keyword evidence="4" id="KW-0479">Metal-binding</keyword>
<gene>
    <name evidence="13" type="ORF">M5X16_21265</name>
    <name evidence="14" type="ORF">PC41400_15975</name>
</gene>
<dbReference type="SUPFAM" id="SSF46689">
    <property type="entry name" value="Homeodomain-like"/>
    <property type="match status" value="2"/>
</dbReference>
<dbReference type="PRINTS" id="PR00032">
    <property type="entry name" value="HTHARAC"/>
</dbReference>
<evidence type="ECO:0000256" key="11">
    <source>
        <dbReference type="ARBA" id="ARBA00023204"/>
    </source>
</evidence>
<comment type="cofactor">
    <cofactor evidence="1">
        <name>Zn(2+)</name>
        <dbReference type="ChEBI" id="CHEBI:29105"/>
    </cofactor>
</comment>
<reference evidence="14 15" key="1">
    <citation type="submission" date="2018-01" db="EMBL/GenBank/DDBJ databases">
        <title>The whole genome sequencing and assembly of Paenibacillus chitinolyticus KCCM 41400 strain.</title>
        <authorList>
            <person name="Kim J.-Y."/>
            <person name="Park M.-K."/>
            <person name="Lee Y.-J."/>
            <person name="Yi H."/>
            <person name="Bahn Y.-S."/>
            <person name="Kim J.F."/>
            <person name="Lee D.-W."/>
        </authorList>
    </citation>
    <scope>NUCLEOTIDE SEQUENCE [LARGE SCALE GENOMIC DNA]</scope>
    <source>
        <strain evidence="14 15">KCCM 41400</strain>
    </source>
</reference>
<dbReference type="PANTHER" id="PTHR43280">
    <property type="entry name" value="ARAC-FAMILY TRANSCRIPTIONAL REGULATOR"/>
    <property type="match status" value="1"/>
</dbReference>
<evidence type="ECO:0000256" key="10">
    <source>
        <dbReference type="ARBA" id="ARBA00023163"/>
    </source>
</evidence>
<dbReference type="GeneID" id="95376308"/>
<dbReference type="PROSITE" id="PS01124">
    <property type="entry name" value="HTH_ARAC_FAMILY_2"/>
    <property type="match status" value="1"/>
</dbReference>
<dbReference type="PANTHER" id="PTHR43280:SF28">
    <property type="entry name" value="HTH-TYPE TRANSCRIPTIONAL ACTIVATOR RHAS"/>
    <property type="match status" value="1"/>
</dbReference>
<dbReference type="GO" id="GO:0003700">
    <property type="term" value="F:DNA-binding transcription factor activity"/>
    <property type="evidence" value="ECO:0007669"/>
    <property type="project" value="InterPro"/>
</dbReference>
<proteinExistence type="predicted"/>
<keyword evidence="5" id="KW-0227">DNA damage</keyword>
<keyword evidence="3" id="KW-0808">Transferase</keyword>
<evidence type="ECO:0000256" key="7">
    <source>
        <dbReference type="ARBA" id="ARBA00023015"/>
    </source>
</evidence>
<dbReference type="EMBL" id="CP026520">
    <property type="protein sequence ID" value="QAV19095.1"/>
    <property type="molecule type" value="Genomic_DNA"/>
</dbReference>
<reference evidence="13 16" key="2">
    <citation type="submission" date="2022-05" db="EMBL/GenBank/DDBJ databases">
        <title>Genome Sequencing of Bee-Associated Microbes.</title>
        <authorList>
            <person name="Dunlap C."/>
        </authorList>
    </citation>
    <scope>NUCLEOTIDE SEQUENCE [LARGE SCALE GENOMIC DNA]</scope>
    <source>
        <strain evidence="13 16">NRRL B-23120</strain>
    </source>
</reference>
<dbReference type="InterPro" id="IPR018060">
    <property type="entry name" value="HTH_AraC"/>
</dbReference>
<evidence type="ECO:0000256" key="2">
    <source>
        <dbReference type="ARBA" id="ARBA00022603"/>
    </source>
</evidence>
<organism evidence="14 15">
    <name type="scientific">Paenibacillus chitinolyticus</name>
    <dbReference type="NCBI Taxonomy" id="79263"/>
    <lineage>
        <taxon>Bacteria</taxon>
        <taxon>Bacillati</taxon>
        <taxon>Bacillota</taxon>
        <taxon>Bacilli</taxon>
        <taxon>Bacillales</taxon>
        <taxon>Paenibacillaceae</taxon>
        <taxon>Paenibacillus</taxon>
    </lineage>
</organism>
<evidence type="ECO:0000256" key="3">
    <source>
        <dbReference type="ARBA" id="ARBA00022679"/>
    </source>
</evidence>
<sequence>MSERFRKAAKLDSPSADKWQAIISNDSSYDGVFFYGVKTTGIFCRPSCKSKAPKPENTCIFQDAEQALQAQFRPCKRCKPTGRRLPEDDWIEQIAHYADNHYKQPLTLRTFSEICHGSPYHLQRTFKRIKGMTPLEYLRHIRIENAKSLLGNSELSVSDIGSKVGIPNTSYFITLFKKKTGYTPAGYRQSLSLTRTIEN</sequence>
<dbReference type="FunFam" id="3.40.10.10:FF:000001">
    <property type="entry name" value="DNA-3-methyladenine glycosylase 2"/>
    <property type="match status" value="1"/>
</dbReference>
<dbReference type="InterPro" id="IPR016220">
    <property type="entry name" value="Me-P-triester_DNA_alkyl-Trfase"/>
</dbReference>
<dbReference type="GO" id="GO:0043565">
    <property type="term" value="F:sequence-specific DNA binding"/>
    <property type="evidence" value="ECO:0007669"/>
    <property type="project" value="InterPro"/>
</dbReference>
<dbReference type="PIRSF" id="PIRSF000408">
    <property type="entry name" value="Alkyltransferas_AdaA"/>
    <property type="match status" value="1"/>
</dbReference>
<dbReference type="GO" id="GO:0006307">
    <property type="term" value="P:DNA alkylation repair"/>
    <property type="evidence" value="ECO:0007669"/>
    <property type="project" value="UniProtKB-ARBA"/>
</dbReference>
<dbReference type="Pfam" id="PF02805">
    <property type="entry name" value="Ada_Zn_binding"/>
    <property type="match status" value="1"/>
</dbReference>
<dbReference type="InterPro" id="IPR004026">
    <property type="entry name" value="Ada_DNA_repair_Zn-bd"/>
</dbReference>
<feature type="domain" description="HTH araC/xylS-type" evidence="12">
    <location>
        <begin position="92"/>
        <end position="190"/>
    </location>
</feature>
<keyword evidence="6" id="KW-0862">Zinc</keyword>
<dbReference type="RefSeq" id="WP_042225855.1">
    <property type="nucleotide sequence ID" value="NZ_CP026520.1"/>
</dbReference>
<evidence type="ECO:0000256" key="8">
    <source>
        <dbReference type="ARBA" id="ARBA00023125"/>
    </source>
</evidence>
<dbReference type="GO" id="GO:0032259">
    <property type="term" value="P:methylation"/>
    <property type="evidence" value="ECO:0007669"/>
    <property type="project" value="UniProtKB-KW"/>
</dbReference>
<dbReference type="AlphaFoldDB" id="A0A410WXE2"/>
<dbReference type="InterPro" id="IPR020449">
    <property type="entry name" value="Tscrpt_reg_AraC-type_HTH"/>
</dbReference>
<dbReference type="PROSITE" id="PS00041">
    <property type="entry name" value="HTH_ARAC_FAMILY_1"/>
    <property type="match status" value="1"/>
</dbReference>
<keyword evidence="16" id="KW-1185">Reference proteome</keyword>
<keyword evidence="10" id="KW-0804">Transcription</keyword>
<dbReference type="Gene3D" id="1.10.10.60">
    <property type="entry name" value="Homeodomain-like"/>
    <property type="match status" value="2"/>
</dbReference>
<evidence type="ECO:0000313" key="16">
    <source>
        <dbReference type="Proteomes" id="UP001527202"/>
    </source>
</evidence>
<evidence type="ECO:0000256" key="1">
    <source>
        <dbReference type="ARBA" id="ARBA00001947"/>
    </source>
</evidence>
<dbReference type="SUPFAM" id="SSF57884">
    <property type="entry name" value="Ada DNA repair protein, N-terminal domain (N-Ada 10)"/>
    <property type="match status" value="1"/>
</dbReference>
<evidence type="ECO:0000313" key="15">
    <source>
        <dbReference type="Proteomes" id="UP000288943"/>
    </source>
</evidence>
<dbReference type="Proteomes" id="UP000288943">
    <property type="component" value="Chromosome"/>
</dbReference>
<dbReference type="GO" id="GO:0008270">
    <property type="term" value="F:zinc ion binding"/>
    <property type="evidence" value="ECO:0007669"/>
    <property type="project" value="InterPro"/>
</dbReference>